<keyword evidence="1" id="KW-0233">DNA recombination</keyword>
<reference evidence="3 4" key="1">
    <citation type="submission" date="2019-04" db="EMBL/GenBank/DDBJ databases">
        <title>A pseudo-fructophilic Leuconostoc citreum strain F192-5 isolated from peel of satsuma mandarin: the first report for isolation and characterization of strain-dependent fructophilic-like characteristics.</title>
        <authorList>
            <person name="Maeno S."/>
            <person name="Tanizawa Y."/>
            <person name="Kajikawa A."/>
            <person name="Kanesaki Y."/>
            <person name="Kubota E."/>
            <person name="Arita M."/>
            <person name="Leon D."/>
            <person name="Endo A."/>
        </authorList>
    </citation>
    <scope>NUCLEOTIDE SEQUENCE [LARGE SCALE GENOMIC DNA]</scope>
    <source>
        <strain evidence="3 4">F192-5</strain>
    </source>
</reference>
<dbReference type="RefSeq" id="WP_149333479.1">
    <property type="nucleotide sequence ID" value="NZ_BJJW01000002.1"/>
</dbReference>
<dbReference type="InterPro" id="IPR051917">
    <property type="entry name" value="Transposase-Integrase"/>
</dbReference>
<evidence type="ECO:0000256" key="1">
    <source>
        <dbReference type="ARBA" id="ARBA00023172"/>
    </source>
</evidence>
<dbReference type="Pfam" id="PF00665">
    <property type="entry name" value="rve"/>
    <property type="match status" value="1"/>
</dbReference>
<dbReference type="InterPro" id="IPR025246">
    <property type="entry name" value="IS30-like_HTH"/>
</dbReference>
<dbReference type="GO" id="GO:0006310">
    <property type="term" value="P:DNA recombination"/>
    <property type="evidence" value="ECO:0007669"/>
    <property type="project" value="UniProtKB-KW"/>
</dbReference>
<dbReference type="PANTHER" id="PTHR10948">
    <property type="entry name" value="TRANSPOSASE"/>
    <property type="match status" value="1"/>
</dbReference>
<dbReference type="PANTHER" id="PTHR10948:SF23">
    <property type="entry name" value="TRANSPOSASE INSI FOR INSERTION SEQUENCE ELEMENT IS30A-RELATED"/>
    <property type="match status" value="1"/>
</dbReference>
<proteinExistence type="predicted"/>
<evidence type="ECO:0000313" key="3">
    <source>
        <dbReference type="EMBL" id="GDZ82873.1"/>
    </source>
</evidence>
<dbReference type="InterPro" id="IPR036397">
    <property type="entry name" value="RNaseH_sf"/>
</dbReference>
<feature type="domain" description="Integrase catalytic" evidence="2">
    <location>
        <begin position="191"/>
        <end position="363"/>
    </location>
</feature>
<organism evidence="3 4">
    <name type="scientific">Leuconostoc citreum</name>
    <dbReference type="NCBI Taxonomy" id="33964"/>
    <lineage>
        <taxon>Bacteria</taxon>
        <taxon>Bacillati</taxon>
        <taxon>Bacillota</taxon>
        <taxon>Bacilli</taxon>
        <taxon>Lactobacillales</taxon>
        <taxon>Lactobacillaceae</taxon>
        <taxon>Leuconostoc</taxon>
    </lineage>
</organism>
<accession>A0A5A5TZ70</accession>
<dbReference type="Proteomes" id="UP000323274">
    <property type="component" value="Unassembled WGS sequence"/>
</dbReference>
<evidence type="ECO:0000313" key="4">
    <source>
        <dbReference type="Proteomes" id="UP000323274"/>
    </source>
</evidence>
<gene>
    <name evidence="3" type="ORF">LCIT_01150</name>
</gene>
<dbReference type="InterPro" id="IPR053392">
    <property type="entry name" value="Transposase_IS30-like"/>
</dbReference>
<dbReference type="GO" id="GO:0003676">
    <property type="term" value="F:nucleic acid binding"/>
    <property type="evidence" value="ECO:0007669"/>
    <property type="project" value="InterPro"/>
</dbReference>
<sequence>MVDDKKRRSRKHITENERYMIEHLWNEEHWSQVEIGRKLGYSQGSIGRELERGNVLDYSHLDRRTLLNMNIYARIKYSAMRGQYVAIKNKTRVGTGLLLTPELKELIETWVNVEHWTPEQIAGNVQDVNVSSSAIRLWARKGLINIRTNKYHGKATTAEKKVLDSQRAREREIQRLRNKLRENGDLVRHSIYERPAKVEKRQQFGHWEIDLVLPRKNNNGMQRDDTALMTLVERKTRFISIIKVRTKQTADVVAGFKLFWERYGQAVRTITADNGSEFISWGFLEHVQQEMGVKIYYCSPHAPHQRGTNENRNRKLRDFYPKGTSFDRVTQQMLDETAERMNTMPLRMALGNKAPIQVFDPEYKAMQRYKRAYNKKKQKQLEDQIQRNLGQSGSNIDDI</sequence>
<dbReference type="PROSITE" id="PS50994">
    <property type="entry name" value="INTEGRASE"/>
    <property type="match status" value="1"/>
</dbReference>
<dbReference type="GO" id="GO:0032196">
    <property type="term" value="P:transposition"/>
    <property type="evidence" value="ECO:0007669"/>
    <property type="project" value="TreeGrafter"/>
</dbReference>
<protein>
    <submittedName>
        <fullName evidence="3">IS30 family transposase</fullName>
    </submittedName>
</protein>
<dbReference type="SUPFAM" id="SSF53098">
    <property type="entry name" value="Ribonuclease H-like"/>
    <property type="match status" value="1"/>
</dbReference>
<dbReference type="AlphaFoldDB" id="A0A5A5TZ70"/>
<dbReference type="InterPro" id="IPR001584">
    <property type="entry name" value="Integrase_cat-core"/>
</dbReference>
<dbReference type="GO" id="GO:0004803">
    <property type="term" value="F:transposase activity"/>
    <property type="evidence" value="ECO:0007669"/>
    <property type="project" value="TreeGrafter"/>
</dbReference>
<dbReference type="GO" id="GO:0015074">
    <property type="term" value="P:DNA integration"/>
    <property type="evidence" value="ECO:0007669"/>
    <property type="project" value="InterPro"/>
</dbReference>
<evidence type="ECO:0000259" key="2">
    <source>
        <dbReference type="PROSITE" id="PS50994"/>
    </source>
</evidence>
<name>A0A5A5TZ70_LEUCI</name>
<dbReference type="Gene3D" id="3.30.420.10">
    <property type="entry name" value="Ribonuclease H-like superfamily/Ribonuclease H"/>
    <property type="match status" value="1"/>
</dbReference>
<dbReference type="EMBL" id="BJJW01000002">
    <property type="protein sequence ID" value="GDZ82873.1"/>
    <property type="molecule type" value="Genomic_DNA"/>
</dbReference>
<dbReference type="Pfam" id="PF13936">
    <property type="entry name" value="HTH_38"/>
    <property type="match status" value="1"/>
</dbReference>
<dbReference type="NCBIfam" id="NF033563">
    <property type="entry name" value="transpos_IS30"/>
    <property type="match status" value="1"/>
</dbReference>
<dbReference type="InterPro" id="IPR012337">
    <property type="entry name" value="RNaseH-like_sf"/>
</dbReference>
<comment type="caution">
    <text evidence="3">The sequence shown here is derived from an EMBL/GenBank/DDBJ whole genome shotgun (WGS) entry which is preliminary data.</text>
</comment>
<dbReference type="GO" id="GO:0005829">
    <property type="term" value="C:cytosol"/>
    <property type="evidence" value="ECO:0007669"/>
    <property type="project" value="TreeGrafter"/>
</dbReference>